<keyword evidence="2" id="KW-0106">Calcium</keyword>
<dbReference type="RefSeq" id="WP_014811628.1">
    <property type="nucleotide sequence ID" value="NC_018025.1"/>
</dbReference>
<sequence>MLKAAYLRVKLFLSLATAACLIMGGVQSDSWAKYSSCNVPPVVGANPKPNVMIVMDYSGSMQFPAYYDDAYQNSYYSNGVANCYYVDSDDEPRVLKTYAPSTSYYGLFESDKYYVYETDASASTEYFRLANPQPVNQYAFSAESQDGGSGTIWFTAAGHNFQVNDLVAFYDLTSHKSLNGNAYTVTQVSGSRFKIARPWNGKADKAVGYAIKRIYGTLAPGSTTGVSGNILNFVNTSRTDAALKALIGGRSVCDNDYCYLTGQGARRKFGDTGDLKADFYIRPAGIVNTSGATTNAAYPDNYSTGTYYKDSGDNDRDLIMSITGQYSGSTAAGSRYGDRYFEEWTFTLTKKTKVIMSLDGSWPGYDYLSIYSQPLYNNGTGDTYRVASNSGNTARISSTLNAGTYYVRASYNDNSTSTSYKKPYTIKSNVHLTAFQLSGFQHLGAMGSKIEAIPWARVRVRLEPEGTIKDTRKGVIQQSFSRVRLGFMYYKGVNGHEGKILVGCDNESMDRLIKALEGVGSGDGLDFTQVYPYYGTPTGEAMREAYDYFRQANSGGESNSTFIAPKTAKDPYYGAVTGSNAIPIPCRKSFVLLISDGEWNGSLEPVFPTKQMHTEDLRTASEFAGKQNADVYSVFAFSQSVQGYNSMKTIAMFGGFTDIPKTAGCPTPDPTAGYPYPVTYVSNYFDSKTDLPWPVANCNPSGTYNECYCKEWDTVWDRDEDGTTEQKGLPDNYFEADDGRKLEEALLKILEGVAARTGAASAVATVSQEVRTSDIIVRGVFEAEDPREGRSGSYLWKGHLEAYFPFAVDDKEVYDFEIPANQGKLCTEINSLNCWDGGQILASNVPVDSAGRNIFTWDPVAKKQKLFDTTNITKDDLYGAQSGSYTDAQRLALINWVRGESQDLLRDREGWKLGDIVYSTPVIVGPPRLGDVSRRDPHVNKFLQYRDKQSKRPKVVYVGGNDGMLHAFLMSTTEDGLNWKVRRSEDGQIGKEIWAYIPSNLLTELKELAAPTYGSTGCKHRTMVDLSARSWEVYMKSEKYCSASEKDDNDRCWRTVIVGGERGGGDLYFGIDITDPFDPHVLWEYSILKNRVVVEAAASGTDPNCVQQCRSNCQNTCLTEYNTCYDACRDWGWSKKYCRNLCTPEQTTCQTTCEAGCDAKCTLPPGDFKCYVPFRDAYESIKLLPMSWSQPYLGQVKIPPSVKFYVGDPNPVTGGGQPSNYVQFTTGTDKDNDKRAVVFMGGGIHIFDKTFATEPTTIPGPGTPPTQISMDRFKLALFWPFLLMMDIETGQNLFEYVWPVVLNKNINNFNVKTAGSNTIPYAMSDPLCLDIWDQENDTVGDDGYIDRIYVGDMNGYLYGIKFNLDDRFPNATTTNSNFGMQVEIWPTKPISGDDLGTDDYRSGLQPITVSPVASMEPIDTSTMPALRVIFGTGKYDDVMEADSDKQDTARMTLYNLRDPIITTSGGVTYGLPVIDPTNSHQVYDSTHTTNFRVQFIPRCGLPNNIVSFNNNCNWMKNATDADCCQSSCSSPCYKCIYDLRHPCTTSMNNCIFPTDSVTDKPGERIIGKPLLAGGTVFFTTYTPPHDACGFTGKGILYAFNYMCEAMEGNPFDTLDTVAVPGPGGVDNPAGYVAGEPVTGVPSRPVLDSRGENVIVQMSDGTLKRYKVDLGDNKPLQFRGWRAR</sequence>
<name>I4CAB1_DESTA</name>
<organism evidence="5 6">
    <name type="scientific">Desulfomonile tiedjei (strain ATCC 49306 / DSM 6799 / DCB-1)</name>
    <dbReference type="NCBI Taxonomy" id="706587"/>
    <lineage>
        <taxon>Bacteria</taxon>
        <taxon>Pseudomonadati</taxon>
        <taxon>Thermodesulfobacteriota</taxon>
        <taxon>Desulfomonilia</taxon>
        <taxon>Desulfomonilales</taxon>
        <taxon>Desulfomonilaceae</taxon>
        <taxon>Desulfomonile</taxon>
    </lineage>
</organism>
<dbReference type="EMBL" id="CP003360">
    <property type="protein sequence ID" value="AFM26502.1"/>
    <property type="molecule type" value="Genomic_DNA"/>
</dbReference>
<dbReference type="InterPro" id="IPR008707">
    <property type="entry name" value="B-propeller_PilY1"/>
</dbReference>
<keyword evidence="1" id="KW-0479">Metal-binding</keyword>
<evidence type="ECO:0000313" key="6">
    <source>
        <dbReference type="Proteomes" id="UP000006055"/>
    </source>
</evidence>
<proteinExistence type="predicted"/>
<dbReference type="OrthoDB" id="7156875at2"/>
<reference evidence="6" key="1">
    <citation type="submission" date="2012-06" db="EMBL/GenBank/DDBJ databases">
        <title>Complete sequence of chromosome of Desulfomonile tiedjei DSM 6799.</title>
        <authorList>
            <person name="Lucas S."/>
            <person name="Copeland A."/>
            <person name="Lapidus A."/>
            <person name="Glavina del Rio T."/>
            <person name="Dalin E."/>
            <person name="Tice H."/>
            <person name="Bruce D."/>
            <person name="Goodwin L."/>
            <person name="Pitluck S."/>
            <person name="Peters L."/>
            <person name="Ovchinnikova G."/>
            <person name="Zeytun A."/>
            <person name="Lu M."/>
            <person name="Kyrpides N."/>
            <person name="Mavromatis K."/>
            <person name="Ivanova N."/>
            <person name="Brettin T."/>
            <person name="Detter J.C."/>
            <person name="Han C."/>
            <person name="Larimer F."/>
            <person name="Land M."/>
            <person name="Hauser L."/>
            <person name="Markowitz V."/>
            <person name="Cheng J.-F."/>
            <person name="Hugenholtz P."/>
            <person name="Woyke T."/>
            <person name="Wu D."/>
            <person name="Spring S."/>
            <person name="Schroeder M."/>
            <person name="Brambilla E."/>
            <person name="Klenk H.-P."/>
            <person name="Eisen J.A."/>
        </authorList>
    </citation>
    <scope>NUCLEOTIDE SEQUENCE [LARGE SCALE GENOMIC DNA]</scope>
    <source>
        <strain evidence="6">ATCC 49306 / DSM 6799 / DCB-1</strain>
    </source>
</reference>
<accession>I4CAB1</accession>
<dbReference type="KEGG" id="dti:Desti_3860"/>
<evidence type="ECO:0000259" key="4">
    <source>
        <dbReference type="Pfam" id="PF05567"/>
    </source>
</evidence>
<evidence type="ECO:0000256" key="2">
    <source>
        <dbReference type="ARBA" id="ARBA00022837"/>
    </source>
</evidence>
<evidence type="ECO:0000256" key="3">
    <source>
        <dbReference type="SAM" id="SignalP"/>
    </source>
</evidence>
<feature type="signal peptide" evidence="3">
    <location>
        <begin position="1"/>
        <end position="28"/>
    </location>
</feature>
<protein>
    <recommendedName>
        <fullName evidence="4">PilY1 beta-propeller domain-containing protein</fullName>
    </recommendedName>
</protein>
<keyword evidence="6" id="KW-1185">Reference proteome</keyword>
<dbReference type="Pfam" id="PF05567">
    <property type="entry name" value="T4P_PilY1"/>
    <property type="match status" value="1"/>
</dbReference>
<gene>
    <name evidence="5" type="ordered locus">Desti_3860</name>
</gene>
<dbReference type="PATRIC" id="fig|706587.4.peg.4381"/>
<evidence type="ECO:0000313" key="5">
    <source>
        <dbReference type="EMBL" id="AFM26502.1"/>
    </source>
</evidence>
<evidence type="ECO:0000256" key="1">
    <source>
        <dbReference type="ARBA" id="ARBA00022723"/>
    </source>
</evidence>
<feature type="domain" description="PilY1 beta-propeller" evidence="4">
    <location>
        <begin position="913"/>
        <end position="1087"/>
    </location>
</feature>
<dbReference type="Proteomes" id="UP000006055">
    <property type="component" value="Chromosome"/>
</dbReference>
<dbReference type="GO" id="GO:0046872">
    <property type="term" value="F:metal ion binding"/>
    <property type="evidence" value="ECO:0007669"/>
    <property type="project" value="UniProtKB-KW"/>
</dbReference>
<keyword evidence="3" id="KW-0732">Signal</keyword>
<dbReference type="eggNOG" id="COG3419">
    <property type="taxonomic scope" value="Bacteria"/>
</dbReference>
<dbReference type="HOGENOM" id="CLU_241399_0_0_7"/>
<feature type="chain" id="PRO_5003687112" description="PilY1 beta-propeller domain-containing protein" evidence="3">
    <location>
        <begin position="29"/>
        <end position="1683"/>
    </location>
</feature>
<dbReference type="STRING" id="706587.Desti_3860"/>